<dbReference type="EMBL" id="OC855714">
    <property type="protein sequence ID" value="CAD7622521.1"/>
    <property type="molecule type" value="Genomic_DNA"/>
</dbReference>
<dbReference type="AlphaFoldDB" id="A0A7R9KIA4"/>
<dbReference type="GO" id="GO:0008276">
    <property type="term" value="F:protein methyltransferase activity"/>
    <property type="evidence" value="ECO:0007669"/>
    <property type="project" value="UniProtKB-ARBA"/>
</dbReference>
<dbReference type="GO" id="GO:0005634">
    <property type="term" value="C:nucleus"/>
    <property type="evidence" value="ECO:0007669"/>
    <property type="project" value="TreeGrafter"/>
</dbReference>
<keyword evidence="3" id="KW-0862">Zinc</keyword>
<dbReference type="PANTHER" id="PTHR12197">
    <property type="entry name" value="HISTONE-LYSINE N-METHYLTRANSFERASE SMYD"/>
    <property type="match status" value="1"/>
</dbReference>
<dbReference type="GO" id="GO:0008757">
    <property type="term" value="F:S-adenosylmethionine-dependent methyltransferase activity"/>
    <property type="evidence" value="ECO:0007669"/>
    <property type="project" value="UniProtKB-ARBA"/>
</dbReference>
<feature type="domain" description="MYND-type" evidence="5">
    <location>
        <begin position="34"/>
        <end position="72"/>
    </location>
</feature>
<evidence type="ECO:0000313" key="7">
    <source>
        <dbReference type="Proteomes" id="UP000759131"/>
    </source>
</evidence>
<sequence>MSPKLSKPLSPGDVITQDMPIIHVIHDESKDKYCDNCMKRSDQLKRCAKCLHMYYCSKECQKNDWKYHKNECKLYRDDDIWSSLQTVDIRYRFLLRLVLTVQNIPTFATEKHRLFDGSDVSLNDLKVDIIGRNEDKSESDISAICDMFTELGVNYEVQELSDCDCGDTVANGLYIQLSSLSHSCLPNAAIVYNGHTSELRAMASIAPGEEITCVKCVNNTDRDVDYRRLQPTINRSVVSILSMADKKEEYLRSLFADLDVVYGDYNPCKTLTLVNHFDAYTFALINGRKSPDGLFNEIRDMTAKAFDVTNGDD</sequence>
<evidence type="ECO:0000259" key="5">
    <source>
        <dbReference type="PROSITE" id="PS50865"/>
    </source>
</evidence>
<reference evidence="6" key="1">
    <citation type="submission" date="2020-11" db="EMBL/GenBank/DDBJ databases">
        <authorList>
            <person name="Tran Van P."/>
        </authorList>
    </citation>
    <scope>NUCLEOTIDE SEQUENCE</scope>
</reference>
<dbReference type="Gene3D" id="1.10.220.160">
    <property type="match status" value="1"/>
</dbReference>
<dbReference type="EMBL" id="CAJPIZ010001139">
    <property type="protein sequence ID" value="CAG2102951.1"/>
    <property type="molecule type" value="Genomic_DNA"/>
</dbReference>
<keyword evidence="1" id="KW-0479">Metal-binding</keyword>
<dbReference type="Gene3D" id="2.170.270.10">
    <property type="entry name" value="SET domain"/>
    <property type="match status" value="1"/>
</dbReference>
<keyword evidence="2 4" id="KW-0863">Zinc-finger</keyword>
<evidence type="ECO:0000256" key="1">
    <source>
        <dbReference type="ARBA" id="ARBA00022723"/>
    </source>
</evidence>
<organism evidence="6">
    <name type="scientific">Medioppia subpectinata</name>
    <dbReference type="NCBI Taxonomy" id="1979941"/>
    <lineage>
        <taxon>Eukaryota</taxon>
        <taxon>Metazoa</taxon>
        <taxon>Ecdysozoa</taxon>
        <taxon>Arthropoda</taxon>
        <taxon>Chelicerata</taxon>
        <taxon>Arachnida</taxon>
        <taxon>Acari</taxon>
        <taxon>Acariformes</taxon>
        <taxon>Sarcoptiformes</taxon>
        <taxon>Oribatida</taxon>
        <taxon>Brachypylina</taxon>
        <taxon>Oppioidea</taxon>
        <taxon>Oppiidae</taxon>
        <taxon>Medioppia</taxon>
    </lineage>
</organism>
<name>A0A7R9KIA4_9ACAR</name>
<keyword evidence="7" id="KW-1185">Reference proteome</keyword>
<gene>
    <name evidence="6" type="ORF">OSB1V03_LOCUS2984</name>
</gene>
<dbReference type="PROSITE" id="PS50865">
    <property type="entry name" value="ZF_MYND_2"/>
    <property type="match status" value="1"/>
</dbReference>
<dbReference type="GO" id="GO:0008170">
    <property type="term" value="F:N-methyltransferase activity"/>
    <property type="evidence" value="ECO:0007669"/>
    <property type="project" value="UniProtKB-ARBA"/>
</dbReference>
<dbReference type="Gene3D" id="6.10.140.2220">
    <property type="match status" value="1"/>
</dbReference>
<dbReference type="PANTHER" id="PTHR12197:SF251">
    <property type="entry name" value="EG:BACR7C10.4 PROTEIN"/>
    <property type="match status" value="1"/>
</dbReference>
<dbReference type="InterPro" id="IPR046341">
    <property type="entry name" value="SET_dom_sf"/>
</dbReference>
<evidence type="ECO:0000256" key="4">
    <source>
        <dbReference type="PROSITE-ProRule" id="PRU00134"/>
    </source>
</evidence>
<evidence type="ECO:0000256" key="3">
    <source>
        <dbReference type="ARBA" id="ARBA00022833"/>
    </source>
</evidence>
<evidence type="ECO:0000313" key="6">
    <source>
        <dbReference type="EMBL" id="CAD7622521.1"/>
    </source>
</evidence>
<dbReference type="Proteomes" id="UP000759131">
    <property type="component" value="Unassembled WGS sequence"/>
</dbReference>
<dbReference type="Pfam" id="PF01753">
    <property type="entry name" value="zf-MYND"/>
    <property type="match status" value="1"/>
</dbReference>
<dbReference type="InterPro" id="IPR002893">
    <property type="entry name" value="Znf_MYND"/>
</dbReference>
<dbReference type="OrthoDB" id="6514545at2759"/>
<proteinExistence type="predicted"/>
<dbReference type="GO" id="GO:0008270">
    <property type="term" value="F:zinc ion binding"/>
    <property type="evidence" value="ECO:0007669"/>
    <property type="project" value="UniProtKB-KW"/>
</dbReference>
<protein>
    <recommendedName>
        <fullName evidence="5">MYND-type domain-containing protein</fullName>
    </recommendedName>
</protein>
<evidence type="ECO:0000256" key="2">
    <source>
        <dbReference type="ARBA" id="ARBA00022771"/>
    </source>
</evidence>
<dbReference type="InterPro" id="IPR050869">
    <property type="entry name" value="H3K4_H4K5_MeTrfase"/>
</dbReference>
<accession>A0A7R9KIA4</accession>
<dbReference type="SUPFAM" id="SSF144232">
    <property type="entry name" value="HIT/MYND zinc finger-like"/>
    <property type="match status" value="1"/>
</dbReference>
<dbReference type="SUPFAM" id="SSF82199">
    <property type="entry name" value="SET domain"/>
    <property type="match status" value="1"/>
</dbReference>
<dbReference type="PROSITE" id="PS01360">
    <property type="entry name" value="ZF_MYND_1"/>
    <property type="match status" value="1"/>
</dbReference>